<dbReference type="EMBL" id="JBHSFE010000003">
    <property type="protein sequence ID" value="MFC4606585.1"/>
    <property type="molecule type" value="Genomic_DNA"/>
</dbReference>
<sequence length="338" mass="33875">MGVRTNDAAGADDRGAATPLAGRAASADSAGATEPAATADGRAATEPAAGENRAARDTAAGGADDQDGTEPAATEPGDRAARDADGVTAAQPGADGHARADGRDGTEPAAAPEPGAEGRAAREAGGQGTGEPADSTADNHTGPHHTRTAPDVGAAVAAALVEAVQPRPGRPDDGDRSGSEARAADTGHNPDASQDRRTAHPAETGKAPSRRPPSLTRDTARPEGGGRAASGGAPAPARQWPLLTVLALTGLGLVIVGTDAFADAFRVGTILIGVALLTGAVLRRMLPSVGMLAVRSRFTDMVTYGLLGILIVLLALVTQPKPWLDVPFLEDAVHFTVR</sequence>
<name>A0ABV9FX35_9ACTN</name>
<feature type="compositionally biased region" description="Basic and acidic residues" evidence="1">
    <location>
        <begin position="96"/>
        <end position="106"/>
    </location>
</feature>
<dbReference type="RefSeq" id="WP_381190934.1">
    <property type="nucleotide sequence ID" value="NZ_JBHSFE010000003.1"/>
</dbReference>
<feature type="compositionally biased region" description="Low complexity" evidence="1">
    <location>
        <begin position="21"/>
        <end position="40"/>
    </location>
</feature>
<feature type="compositionally biased region" description="Low complexity" evidence="1">
    <location>
        <begin position="107"/>
        <end position="118"/>
    </location>
</feature>
<evidence type="ECO:0000313" key="4">
    <source>
        <dbReference type="Proteomes" id="UP001595993"/>
    </source>
</evidence>
<reference evidence="4" key="1">
    <citation type="journal article" date="2019" name="Int. J. Syst. Evol. Microbiol.">
        <title>The Global Catalogue of Microorganisms (GCM) 10K type strain sequencing project: providing services to taxonomists for standard genome sequencing and annotation.</title>
        <authorList>
            <consortium name="The Broad Institute Genomics Platform"/>
            <consortium name="The Broad Institute Genome Sequencing Center for Infectious Disease"/>
            <person name="Wu L."/>
            <person name="Ma J."/>
        </authorList>
    </citation>
    <scope>NUCLEOTIDE SEQUENCE [LARGE SCALE GENOMIC DNA]</scope>
    <source>
        <strain evidence="4">CGMCC 4.7139</strain>
    </source>
</reference>
<feature type="region of interest" description="Disordered" evidence="1">
    <location>
        <begin position="1"/>
        <end position="149"/>
    </location>
</feature>
<feature type="compositionally biased region" description="Basic and acidic residues" evidence="1">
    <location>
        <begin position="169"/>
        <end position="185"/>
    </location>
</feature>
<keyword evidence="2" id="KW-0472">Membrane</keyword>
<evidence type="ECO:0000256" key="2">
    <source>
        <dbReference type="SAM" id="Phobius"/>
    </source>
</evidence>
<dbReference type="Proteomes" id="UP001595993">
    <property type="component" value="Unassembled WGS sequence"/>
</dbReference>
<dbReference type="Pfam" id="PF11222">
    <property type="entry name" value="DUF3017"/>
    <property type="match status" value="1"/>
</dbReference>
<feature type="transmembrane region" description="Helical" evidence="2">
    <location>
        <begin position="264"/>
        <end position="286"/>
    </location>
</feature>
<feature type="transmembrane region" description="Helical" evidence="2">
    <location>
        <begin position="240"/>
        <end position="258"/>
    </location>
</feature>
<feature type="transmembrane region" description="Helical" evidence="2">
    <location>
        <begin position="298"/>
        <end position="317"/>
    </location>
</feature>
<protein>
    <submittedName>
        <fullName evidence="3">DUF3017 domain-containing protein</fullName>
    </submittedName>
</protein>
<evidence type="ECO:0000256" key="1">
    <source>
        <dbReference type="SAM" id="MobiDB-lite"/>
    </source>
</evidence>
<keyword evidence="2" id="KW-1133">Transmembrane helix</keyword>
<organism evidence="3 4">
    <name type="scientific">Streptomyces maoxianensis</name>
    <dbReference type="NCBI Taxonomy" id="1459942"/>
    <lineage>
        <taxon>Bacteria</taxon>
        <taxon>Bacillati</taxon>
        <taxon>Actinomycetota</taxon>
        <taxon>Actinomycetes</taxon>
        <taxon>Kitasatosporales</taxon>
        <taxon>Streptomycetaceae</taxon>
        <taxon>Streptomyces</taxon>
    </lineage>
</organism>
<gene>
    <name evidence="3" type="ORF">ACFO9E_01905</name>
</gene>
<keyword evidence="4" id="KW-1185">Reference proteome</keyword>
<accession>A0ABV9FX35</accession>
<proteinExistence type="predicted"/>
<keyword evidence="2" id="KW-0812">Transmembrane</keyword>
<feature type="region of interest" description="Disordered" evidence="1">
    <location>
        <begin position="162"/>
        <end position="235"/>
    </location>
</feature>
<dbReference type="InterPro" id="IPR021385">
    <property type="entry name" value="DUF3017"/>
</dbReference>
<comment type="caution">
    <text evidence="3">The sequence shown here is derived from an EMBL/GenBank/DDBJ whole genome shotgun (WGS) entry which is preliminary data.</text>
</comment>
<feature type="compositionally biased region" description="Basic and acidic residues" evidence="1">
    <location>
        <begin position="76"/>
        <end position="85"/>
    </location>
</feature>
<evidence type="ECO:0000313" key="3">
    <source>
        <dbReference type="EMBL" id="MFC4606585.1"/>
    </source>
</evidence>